<evidence type="ECO:0000313" key="2">
    <source>
        <dbReference type="Proteomes" id="UP000185874"/>
    </source>
</evidence>
<dbReference type="AlphaFoldDB" id="A0A1F7SEM5"/>
<sequence length="433" mass="47992">MDIDAIELHLRSYRSALKSNLEVAISSLTHSFERMQPILSGADAFKYASLRLPECIAQTKLVILGQNPGVFEAAGFKDIPSWTPAPAPARRRVSYFDPKTGTLAVFIASISDVDDIVNLLIAYQLEYNKTNSTPLDLHLRLLAGSWVDYTKNIQKWYKTIAQTVSDRFHLSRQQIYFVSGQNDFLKTPDTTSIPSSDFLDVNVQILPVSKISIPKLKITHPKKLSQSTALIFNIDYPLGFTAYHILKELLENVTKIKGVYILGKSAVLNSAIGDIQIPRVVFDEHTQNTYLFHNAFNSFFPCLDKTTPPPSPTSPCAFQGSVLTNQKAVSTLGTFLENQALIDKYSESDFTIVEMESGPYLQAITEATYSDPIPKNAIVDLNPAPFDIGIINYTSDTPYTQAYLSTPLPNASLAAASLGSLTILQRIIDLEEK</sequence>
<comment type="caution">
    <text evidence="1">The sequence shown here is derived from an EMBL/GenBank/DDBJ whole genome shotgun (WGS) entry which is preliminary data.</text>
</comment>
<proteinExistence type="predicted"/>
<gene>
    <name evidence="1" type="ORF">A3K55_00205</name>
</gene>
<dbReference type="EMBL" id="MGDJ01000032">
    <property type="protein sequence ID" value="OGL52220.1"/>
    <property type="molecule type" value="Genomic_DNA"/>
</dbReference>
<organism evidence="1 2">
    <name type="scientific">Candidatus Shapirobacteria bacterium RBG_13_44_7</name>
    <dbReference type="NCBI Taxonomy" id="1802149"/>
    <lineage>
        <taxon>Bacteria</taxon>
        <taxon>Candidatus Shapironibacteriota</taxon>
    </lineage>
</organism>
<accession>A0A1F7SEM5</accession>
<protein>
    <submittedName>
        <fullName evidence="1">Uncharacterized protein</fullName>
    </submittedName>
</protein>
<name>A0A1F7SEM5_9BACT</name>
<dbReference type="Proteomes" id="UP000185874">
    <property type="component" value="Unassembled WGS sequence"/>
</dbReference>
<reference evidence="1 2" key="1">
    <citation type="journal article" date="2016" name="Nat. Commun.">
        <title>Thousands of microbial genomes shed light on interconnected biogeochemical processes in an aquifer system.</title>
        <authorList>
            <person name="Anantharaman K."/>
            <person name="Brown C.T."/>
            <person name="Hug L.A."/>
            <person name="Sharon I."/>
            <person name="Castelle C.J."/>
            <person name="Probst A.J."/>
            <person name="Thomas B.C."/>
            <person name="Singh A."/>
            <person name="Wilkins M.J."/>
            <person name="Karaoz U."/>
            <person name="Brodie E.L."/>
            <person name="Williams K.H."/>
            <person name="Hubbard S.S."/>
            <person name="Banfield J.F."/>
        </authorList>
    </citation>
    <scope>NUCLEOTIDE SEQUENCE [LARGE SCALE GENOMIC DNA]</scope>
</reference>
<dbReference type="Pfam" id="PF21850">
    <property type="entry name" value="DUF6909"/>
    <property type="match status" value="2"/>
</dbReference>
<evidence type="ECO:0000313" key="1">
    <source>
        <dbReference type="EMBL" id="OGL52220.1"/>
    </source>
</evidence>
<dbReference type="InterPro" id="IPR054204">
    <property type="entry name" value="DUF6909"/>
</dbReference>